<dbReference type="CDD" id="cd07571">
    <property type="entry name" value="ALP_N-acyl_transferase"/>
    <property type="match status" value="1"/>
</dbReference>
<evidence type="ECO:0000313" key="11">
    <source>
        <dbReference type="EMBL" id="BBF22148.1"/>
    </source>
</evidence>
<keyword evidence="12" id="KW-1185">Reference proteome</keyword>
<proteinExistence type="inferred from homology"/>
<dbReference type="OrthoDB" id="9804277at2"/>
<dbReference type="UniPathway" id="UPA00666"/>
<evidence type="ECO:0000256" key="1">
    <source>
        <dbReference type="ARBA" id="ARBA00004651"/>
    </source>
</evidence>
<keyword evidence="5 9" id="KW-0812">Transmembrane</keyword>
<evidence type="ECO:0000259" key="10">
    <source>
        <dbReference type="PROSITE" id="PS50263"/>
    </source>
</evidence>
<comment type="catalytic activity">
    <reaction evidence="9">
        <text>N-terminal S-1,2-diacyl-sn-glyceryl-L-cysteinyl-[lipoprotein] + a glycerophospholipid = N-acyl-S-1,2-diacyl-sn-glyceryl-L-cysteinyl-[lipoprotein] + a 2-acyl-sn-glycero-3-phospholipid + H(+)</text>
        <dbReference type="Rhea" id="RHEA:48228"/>
        <dbReference type="Rhea" id="RHEA-COMP:14681"/>
        <dbReference type="Rhea" id="RHEA-COMP:14684"/>
        <dbReference type="ChEBI" id="CHEBI:15378"/>
        <dbReference type="ChEBI" id="CHEBI:136912"/>
        <dbReference type="ChEBI" id="CHEBI:140656"/>
        <dbReference type="ChEBI" id="CHEBI:140657"/>
        <dbReference type="ChEBI" id="CHEBI:140660"/>
        <dbReference type="EC" id="2.3.1.269"/>
    </reaction>
</comment>
<dbReference type="KEGG" id="sutt:SUTMEG_00390"/>
<evidence type="ECO:0000256" key="2">
    <source>
        <dbReference type="ARBA" id="ARBA00010065"/>
    </source>
</evidence>
<accession>A0A2Z6IAP0</accession>
<evidence type="ECO:0000313" key="12">
    <source>
        <dbReference type="Proteomes" id="UP000271003"/>
    </source>
</evidence>
<comment type="pathway">
    <text evidence="9">Protein modification; lipoprotein biosynthesis (N-acyl transfer).</text>
</comment>
<evidence type="ECO:0000256" key="9">
    <source>
        <dbReference type="HAMAP-Rule" id="MF_01148"/>
    </source>
</evidence>
<dbReference type="PANTHER" id="PTHR38686:SF1">
    <property type="entry name" value="APOLIPOPROTEIN N-ACYLTRANSFERASE"/>
    <property type="match status" value="1"/>
</dbReference>
<evidence type="ECO:0000256" key="5">
    <source>
        <dbReference type="ARBA" id="ARBA00022692"/>
    </source>
</evidence>
<dbReference type="RefSeq" id="WP_120175819.1">
    <property type="nucleotide sequence ID" value="NZ_AP018786.1"/>
</dbReference>
<keyword evidence="7 9" id="KW-0472">Membrane</keyword>
<keyword evidence="11" id="KW-0449">Lipoprotein</keyword>
<comment type="similarity">
    <text evidence="2 9">Belongs to the CN hydrolase family. Apolipoprotein N-acyltransferase subfamily.</text>
</comment>
<feature type="transmembrane region" description="Helical" evidence="9">
    <location>
        <begin position="52"/>
        <end position="70"/>
    </location>
</feature>
<evidence type="ECO:0000256" key="8">
    <source>
        <dbReference type="ARBA" id="ARBA00023315"/>
    </source>
</evidence>
<feature type="transmembrane region" description="Helical" evidence="9">
    <location>
        <begin position="118"/>
        <end position="141"/>
    </location>
</feature>
<feature type="transmembrane region" description="Helical" evidence="9">
    <location>
        <begin position="25"/>
        <end position="45"/>
    </location>
</feature>
<dbReference type="EC" id="2.3.1.269" evidence="9"/>
<sequence>MRAAATILLSLPCGAAFSSAFEPLAWWWAGLAGLALQLGLTGLAAVGARRALVSQFAFGLGWFAPGLAWTANSMTEHGHVPVVAACVGVVLLALVCSAFTAAAAGLVVRTTRPGTGRLASLTGAWTLAEWVRGPGLVHFGWLTPAEIAPDLPWAGWAPLGGASAVTLAILLGGAALALLGDVALRRALARSRSGDAQRALGAAAVLVLLVGAGSLSHGYDWSKPGETVTLRLLQADLPIVDVFTRADTGERIAGVAAQAAAPWPESADGGNLRLVVTPEGMITTPVERLNRSGAEALGQLLDVAGAPVLFNGFRKTPEGYANTAFFGDATGVNAYVDKRRLVPFGEYVPPGFRWFVERLGIPLSDLAEGGWDQRPNRPWGPQGPSVGVLICYENVDGAVLESWATDVPDLLLVTSNLGWFSPYVIPQHLAMSRLRAMEAARPLVSVNNNGLSAVLDARGNVVETLARSGRDARTVTVASATGVPTPYLAFGDLPALLVAALLLVSGFFPYRRRGAATSFGRL</sequence>
<protein>
    <recommendedName>
        <fullName evidence="9">Apolipoprotein N-acyltransferase</fullName>
        <shortName evidence="9">ALP N-acyltransferase</shortName>
        <ecNumber evidence="9">2.3.1.269</ecNumber>
    </recommendedName>
</protein>
<dbReference type="Gene3D" id="3.60.110.10">
    <property type="entry name" value="Carbon-nitrogen hydrolase"/>
    <property type="match status" value="1"/>
</dbReference>
<feature type="transmembrane region" description="Helical" evidence="9">
    <location>
        <begin position="82"/>
        <end position="106"/>
    </location>
</feature>
<dbReference type="NCBIfam" id="TIGR00546">
    <property type="entry name" value="lnt"/>
    <property type="match status" value="1"/>
</dbReference>
<dbReference type="InterPro" id="IPR004563">
    <property type="entry name" value="Apolipo_AcylTrfase"/>
</dbReference>
<dbReference type="InterPro" id="IPR036526">
    <property type="entry name" value="C-N_Hydrolase_sf"/>
</dbReference>
<name>A0A2Z6IAP0_9BURK</name>
<keyword evidence="6 9" id="KW-1133">Transmembrane helix</keyword>
<keyword evidence="4 9" id="KW-0808">Transferase</keyword>
<dbReference type="GO" id="GO:0016410">
    <property type="term" value="F:N-acyltransferase activity"/>
    <property type="evidence" value="ECO:0007669"/>
    <property type="project" value="UniProtKB-UniRule"/>
</dbReference>
<comment type="function">
    <text evidence="9">Catalyzes the phospholipid dependent N-acylation of the N-terminal cysteine of apolipoprotein, the last step in lipoprotein maturation.</text>
</comment>
<dbReference type="Pfam" id="PF00795">
    <property type="entry name" value="CN_hydrolase"/>
    <property type="match status" value="1"/>
</dbReference>
<dbReference type="InterPro" id="IPR045378">
    <property type="entry name" value="LNT_N"/>
</dbReference>
<dbReference type="PROSITE" id="PS50263">
    <property type="entry name" value="CN_HYDROLASE"/>
    <property type="match status" value="1"/>
</dbReference>
<evidence type="ECO:0000256" key="3">
    <source>
        <dbReference type="ARBA" id="ARBA00022475"/>
    </source>
</evidence>
<feature type="transmembrane region" description="Helical" evidence="9">
    <location>
        <begin position="153"/>
        <end position="179"/>
    </location>
</feature>
<dbReference type="PANTHER" id="PTHR38686">
    <property type="entry name" value="APOLIPOPROTEIN N-ACYLTRANSFERASE"/>
    <property type="match status" value="1"/>
</dbReference>
<keyword evidence="3 9" id="KW-1003">Cell membrane</keyword>
<dbReference type="Proteomes" id="UP000271003">
    <property type="component" value="Chromosome"/>
</dbReference>
<feature type="transmembrane region" description="Helical" evidence="9">
    <location>
        <begin position="487"/>
        <end position="508"/>
    </location>
</feature>
<dbReference type="InterPro" id="IPR003010">
    <property type="entry name" value="C-N_Hydrolase"/>
</dbReference>
<evidence type="ECO:0000256" key="4">
    <source>
        <dbReference type="ARBA" id="ARBA00022679"/>
    </source>
</evidence>
<dbReference type="AlphaFoldDB" id="A0A2Z6IAP0"/>
<dbReference type="GO" id="GO:0042158">
    <property type="term" value="P:lipoprotein biosynthetic process"/>
    <property type="evidence" value="ECO:0007669"/>
    <property type="project" value="UniProtKB-UniRule"/>
</dbReference>
<dbReference type="Pfam" id="PF20154">
    <property type="entry name" value="LNT_N"/>
    <property type="match status" value="1"/>
</dbReference>
<evidence type="ECO:0000256" key="6">
    <source>
        <dbReference type="ARBA" id="ARBA00022989"/>
    </source>
</evidence>
<feature type="transmembrane region" description="Helical" evidence="9">
    <location>
        <begin position="199"/>
        <end position="219"/>
    </location>
</feature>
<evidence type="ECO:0000256" key="7">
    <source>
        <dbReference type="ARBA" id="ARBA00023136"/>
    </source>
</evidence>
<dbReference type="GO" id="GO:0005886">
    <property type="term" value="C:plasma membrane"/>
    <property type="evidence" value="ECO:0007669"/>
    <property type="project" value="UniProtKB-SubCell"/>
</dbReference>
<reference evidence="11 12" key="1">
    <citation type="journal article" date="2018" name="Int. J. Syst. Evol. Microbiol.">
        <title>Mesosutterella multiformis gen. nov., sp. nov., a member of the family Sutterellaceae and Sutterella megalosphaeroides sp. nov., isolated from human faeces.</title>
        <authorList>
            <person name="Sakamoto M."/>
            <person name="Ikeyama N."/>
            <person name="Kunihiro T."/>
            <person name="Iino T."/>
            <person name="Yuki M."/>
            <person name="Ohkuma M."/>
        </authorList>
    </citation>
    <scope>NUCLEOTIDE SEQUENCE [LARGE SCALE GENOMIC DNA]</scope>
    <source>
        <strain evidence="11 12">6FBBBH3</strain>
    </source>
</reference>
<keyword evidence="8 9" id="KW-0012">Acyltransferase</keyword>
<gene>
    <name evidence="9 11" type="primary">lnt</name>
    <name evidence="11" type="ORF">SUTMEG_00390</name>
</gene>
<dbReference type="EMBL" id="AP018786">
    <property type="protein sequence ID" value="BBF22148.1"/>
    <property type="molecule type" value="Genomic_DNA"/>
</dbReference>
<dbReference type="HAMAP" id="MF_01148">
    <property type="entry name" value="Lnt"/>
    <property type="match status" value="1"/>
</dbReference>
<dbReference type="SUPFAM" id="SSF56317">
    <property type="entry name" value="Carbon-nitrogen hydrolase"/>
    <property type="match status" value="1"/>
</dbReference>
<feature type="domain" description="CN hydrolase" evidence="10">
    <location>
        <begin position="228"/>
        <end position="482"/>
    </location>
</feature>
<organism evidence="11 12">
    <name type="scientific">Sutterella megalosphaeroides</name>
    <dbReference type="NCBI Taxonomy" id="2494234"/>
    <lineage>
        <taxon>Bacteria</taxon>
        <taxon>Pseudomonadati</taxon>
        <taxon>Pseudomonadota</taxon>
        <taxon>Betaproteobacteria</taxon>
        <taxon>Burkholderiales</taxon>
        <taxon>Sutterellaceae</taxon>
        <taxon>Sutterella</taxon>
    </lineage>
</organism>
<comment type="subcellular location">
    <subcellularLocation>
        <location evidence="1 9">Cell membrane</location>
        <topology evidence="1 9">Multi-pass membrane protein</topology>
    </subcellularLocation>
</comment>